<feature type="disulfide bond" evidence="14">
    <location>
        <begin position="997"/>
        <end position="1006"/>
    </location>
</feature>
<evidence type="ECO:0000256" key="12">
    <source>
        <dbReference type="ARBA" id="ARBA00065619"/>
    </source>
</evidence>
<dbReference type="Pfam" id="PF02210">
    <property type="entry name" value="Laminin_G_2"/>
    <property type="match status" value="5"/>
</dbReference>
<evidence type="ECO:0000259" key="18">
    <source>
        <dbReference type="PROSITE" id="PS51115"/>
    </source>
</evidence>
<dbReference type="PROSITE" id="PS50027">
    <property type="entry name" value="EGF_LAM_2"/>
    <property type="match status" value="12"/>
</dbReference>
<dbReference type="InterPro" id="IPR000742">
    <property type="entry name" value="EGF"/>
</dbReference>
<feature type="disulfide bond" evidence="14">
    <location>
        <begin position="1075"/>
        <end position="1092"/>
    </location>
</feature>
<evidence type="ECO:0000256" key="5">
    <source>
        <dbReference type="ARBA" id="ARBA00022737"/>
    </source>
</evidence>
<feature type="disulfide bond" evidence="14">
    <location>
        <begin position="1045"/>
        <end position="1054"/>
    </location>
</feature>
<feature type="disulfide bond" evidence="14">
    <location>
        <begin position="1024"/>
        <end position="1036"/>
    </location>
</feature>
<dbReference type="FunFam" id="2.10.25.10:FF:000090">
    <property type="entry name" value="laminin subunit alpha"/>
    <property type="match status" value="1"/>
</dbReference>
<dbReference type="Gene3D" id="2.60.120.260">
    <property type="entry name" value="Galactose-binding domain-like"/>
    <property type="match status" value="1"/>
</dbReference>
<feature type="disulfide bond" evidence="14">
    <location>
        <begin position="1670"/>
        <end position="1679"/>
    </location>
</feature>
<feature type="domain" description="Laminin EGF-like" evidence="17">
    <location>
        <begin position="1073"/>
        <end position="1120"/>
    </location>
</feature>
<dbReference type="SMART" id="SM00180">
    <property type="entry name" value="EGF_Lam"/>
    <property type="match status" value="17"/>
</dbReference>
<comment type="subcellular location">
    <subcellularLocation>
        <location evidence="1">Secreted</location>
        <location evidence="1">Extracellular space</location>
        <location evidence="1">Extracellular matrix</location>
        <location evidence="1">Basement membrane</location>
    </subcellularLocation>
</comment>
<feature type="disulfide bond" evidence="13">
    <location>
        <begin position="3218"/>
        <end position="3245"/>
    </location>
</feature>
<feature type="disulfide bond" evidence="14">
    <location>
        <begin position="978"/>
        <end position="995"/>
    </location>
</feature>
<dbReference type="GO" id="GO:0007155">
    <property type="term" value="P:cell adhesion"/>
    <property type="evidence" value="ECO:0007669"/>
    <property type="project" value="UniProtKB-KW"/>
</dbReference>
<feature type="disulfide bond" evidence="14">
    <location>
        <begin position="469"/>
        <end position="481"/>
    </location>
</feature>
<dbReference type="Pfam" id="PF24973">
    <property type="entry name" value="EGF_LMN_ATRN"/>
    <property type="match status" value="2"/>
</dbReference>
<dbReference type="FunFam" id="2.10.25.10:FF:000074">
    <property type="entry name" value="Laminin subunit alpha"/>
    <property type="match status" value="1"/>
</dbReference>
<feature type="disulfide bond" evidence="14">
    <location>
        <begin position="1240"/>
        <end position="1249"/>
    </location>
</feature>
<feature type="domain" description="Laminin G" evidence="16">
    <location>
        <begin position="3066"/>
        <end position="3245"/>
    </location>
</feature>
<dbReference type="SMART" id="SM00282">
    <property type="entry name" value="LamG"/>
    <property type="match status" value="5"/>
</dbReference>
<feature type="disulfide bond" evidence="14">
    <location>
        <begin position="1140"/>
        <end position="1149"/>
    </location>
</feature>
<dbReference type="SUPFAM" id="SSF49899">
    <property type="entry name" value="Concanavalin A-like lectins/glucanases"/>
    <property type="match status" value="5"/>
</dbReference>
<dbReference type="InterPro" id="IPR001791">
    <property type="entry name" value="Laminin_G"/>
</dbReference>
<dbReference type="InParanoid" id="A0A1V9XTV5"/>
<comment type="subunit">
    <text evidence="12">Laminin is a complex glycoprotein, consisting of three different polypeptide chains (alpha, beta, gamma), which are bound to each other by disulfide bonds into a cross-shaped molecule comprising one long and three short arms with globules at each end.</text>
</comment>
<evidence type="ECO:0000259" key="19">
    <source>
        <dbReference type="PROSITE" id="PS51117"/>
    </source>
</evidence>
<dbReference type="CDD" id="cd00055">
    <property type="entry name" value="EGF_Lam"/>
    <property type="match status" value="17"/>
</dbReference>
<feature type="disulfide bond" evidence="14">
    <location>
        <begin position="1168"/>
        <end position="1180"/>
    </location>
</feature>
<dbReference type="PROSITE" id="PS01248">
    <property type="entry name" value="EGF_LAM_1"/>
    <property type="match status" value="7"/>
</dbReference>
<dbReference type="SMART" id="SM00181">
    <property type="entry name" value="EGF"/>
    <property type="match status" value="12"/>
</dbReference>
<feature type="domain" description="Laminin EGF-like" evidence="17">
    <location>
        <begin position="1121"/>
        <end position="1167"/>
    </location>
</feature>
<feature type="domain" description="Laminin G" evidence="16">
    <location>
        <begin position="2262"/>
        <end position="2447"/>
    </location>
</feature>
<dbReference type="FunFam" id="2.10.25.10:FF:000180">
    <property type="entry name" value="Netrin G2"/>
    <property type="match status" value="1"/>
</dbReference>
<dbReference type="GO" id="GO:0009887">
    <property type="term" value="P:animal organ morphogenesis"/>
    <property type="evidence" value="ECO:0007669"/>
    <property type="project" value="TreeGrafter"/>
</dbReference>
<dbReference type="STRING" id="418985.A0A1V9XTV5"/>
<evidence type="ECO:0000256" key="14">
    <source>
        <dbReference type="PROSITE-ProRule" id="PRU00460"/>
    </source>
</evidence>
<feature type="disulfide bond" evidence="14">
    <location>
        <begin position="488"/>
        <end position="497"/>
    </location>
</feature>
<dbReference type="PANTHER" id="PTHR10574">
    <property type="entry name" value="NETRIN/LAMININ-RELATED"/>
    <property type="match status" value="1"/>
</dbReference>
<keyword evidence="2" id="KW-0964">Secreted</keyword>
<evidence type="ECO:0000256" key="10">
    <source>
        <dbReference type="ARBA" id="ARBA00023180"/>
    </source>
</evidence>
<protein>
    <submittedName>
        <fullName evidence="20">Laminin subunit alpha-1-like</fullName>
    </submittedName>
</protein>
<dbReference type="FunFam" id="2.10.25.10:FF:000082">
    <property type="entry name" value="Laminin subunit alpha 1"/>
    <property type="match status" value="1"/>
</dbReference>
<dbReference type="Pfam" id="PF00053">
    <property type="entry name" value="EGF_laminin"/>
    <property type="match status" value="15"/>
</dbReference>
<sequence length="3248" mass="364377">MLASGDREPPELVSLVKLSIDGGCAVARVCSAGMPSDSTEASAVFRELFPEVQELHLRATARANATCATSGHYVWTPDDKFFSSSVSCKLPPLKGKSGAEVFCYSAEFGSVCKTCDNVNNRHSVQDVLDGRKDTWWQSPSMHEGDYNYVTITINLNEVYEVTEVVLQAHKNHRPGNWILEKSLDGVTFVPWQYHATSNMECWEAYNAADLVIADFPSYQTDDQVICTEYFAAPGGNQMAFFETSKGRPGEARKSQSLRNFMKARYIRIRMEKLLAPSASGDRRRLTHPVKFGQDGKEFFYAISDIEIRGRCVCNGHASRCVPDGNAGQMLCQCEHNTCGKHCDQCCAEFSAKPWTRNDTCSLCQCHGHATECRFDERGHSVCDRCKGNTEGKHCERCKFGYYRSADMTLEQACLPCSCGREGSTGDCVRDDTYEDRRAGECICASGYTGINCTECEIGYHRSGSECVECSCDPRGAVINDCLTDDCRCKSHVKGFRCNECKPGFYNLNFNNPNGCAECYCFGITNRCEESDLPVKVIEREPAHWTVTDLRNAQSVPAHPSEDFPGSTREVLMDLISFQPSDKMFYWKAPKEYVGAKLNSYGAGLDVKVSFEPSRGDVSEGGFLDRRADIVLRGRNGKLIGAQSRDVKPTDELGQYHIRSSLREYGFFYISDPDLGTLENRPVSRQDFTEILYDLEDFYIRARYHRGQYAGWLHNASMPMASTEVNSVERARFLEHCFCPEGYEGHSCERCARGYRRVNNTLANGVCEKCPCHNHADSCDPFTARCGLCLHNTMGPHCERCRSGFYGNATIGKEDDCKPCACPLSVPSNNFADSCRSTSLTAYECINCAVGYVGLHCERCAEGYFGNPTIIGGKCLPCKCGPNVDKSRPGWCDHRTGFCNYCLGNTDGWNCSRCKRLYYGNPKLPDCKACECDPVGSTDAQCDPATGQCPCKPGFGGRTCRTCVPGHGDISQFCVECKCNPIGSNTTICDSYTGHCTCKEGVFGRYCDQCKDLHYGFSMAGCKFCDCHPPGSLEQQCDIDTGQCKCYPHVISRRCDHCEDGFWNIQMGAGCEPCGCNAVGAVGNRCDIRTGQCECKSGVGGRKCDVCLPNHRKFGPHGCHPCEPCDMPGHVCDEDTGRCICPKNTGGPDCSRCKEGYYGFVPQEGCRPCDCNFVGSLSMDCDSQGQCRCKEGFEGLKCDKCTFGHFSFPHCRKCLCNIDGTRPDQCRDGICGCDDDGYCHCKDNVEGTKCDTCKPGAFALQYENTKGCTECFVFGRTYPPKCTQSPYVWSEIDMVIPYEAVVKLGGSPDRPLPSREGYTYIPLPANRTHVVVEVPFMLSKPLYWELPKQFLGDKVRAYNGRLKFRKQSKSDDMFPDRILENNPLIVLFGNFRLRLAHRPPKEDRPFRHGYYSVRLHEDEWVDLDNPRVNVTRAMMMVALQKIDYWLIRATEGADVRFASLEDVVLEYAVPEEQAQDIGALPRLAHGVELGYCPREYTASSCQDPAPGYYRKRKPNFLDSKDILDLVGWAVPCECNGMADECEKETGVCIVGNSSSPLTFQNCRGNTVGDHCEKCTPGFYGDPSRGIACNPCACPRPDNSFSDTCEFRGDDYSQYVCTNCQKGYSGLRCEICADGYFGDPNIVDGKCEPCNCNPYGTIQSGVCDKRTGQCPCLPGISGRQCTICPRRHVFTDFGCKSCDDTCTGALLDDIEQMFDWLSRIDIAELLKAPWYNLLRLNDSLRRTKNAMDEYKYQIYEAEGILRESLFSINMESRISAISFQLHNIFTQTTPKIRERLDDYRDNNKRQREDIEDEYKLIQALIESMKKYGFVPGSPTSAIERMSHEAEQWLELVLGIRRDVQPLPEEAMRELRHARALIDIIRNAVFDEGALNALLQRIEILRQLLNSALNTIIERGQQPTKEALDIIENQMRVFQTVIKIIAAIRQGSGKTAELISKAAEALAEIRKIFRDAQLKFDEIPGLTDTAIARTNEVEKRRGTLYRLNPEYRIRYVDKCWDHARNMAAEIERIARMFQATATQSLKPQEAARIYELLIQEIQSAAASVRDAEVAFGLARDKAHPSGGESLLQMAERSLTTSRAFLAEGKNMHDRVLPGIHDSLRNSKRTLTDGERLIEEIMRLIERARAMLHKLMNMQTNWNPYDPKYKTIQDEVAFTRTRVLQIIRSVEILKTKVEELYGGSSAGLDDIDKLIERMRLDMGRAMRMASSAEESVRRFQEKEKVFNDNLDALRRKILNARQKASSIRISLNGVDNGVCHRTFRPLMHYPTSNTIEMTYSISSEAANSLLFLAANTRGKNDFIAIEMVNRRVKCSWSIGDETVSVENELKIDNSDNRFDKEQNWYDIVVERTRNVVSLYVKRRKDSFILMARGSTSPDRGQLAMDASSLYSIGATPVNTSISRQLVAQNFVGCLANLKVDGKQVGLWDFHTNKGCGGCQTGPSKEAKQGVYQFSGNGYSIADQHTNYRDKNYFVQFTFRTMDENALLFFAPNKAVGDYFAVFLRDGHVVLRFRVGTHDLELYTERRYNDGKWTVISAEKNQLDGILSVIPKDGVPERLVEQMPPSAQSALPSLRHTKLYFGGVPPIFPTARFADRVVLDAFLGCIKDIQIYASSVDLTTVAHGVERGCDIRKISSVSFDGAVGNYVELKSHKLLEQGNFGFTFATEKPDGLLMLSTFLTQSNADRSLRENYYSVAIKDGHLIFKFGIGENNGEVQYRTKETYNDGRLHTVSVHRVSRKITINVDDGRFGTREALRLPAGLGDIEAPGEGGGLFFGGCRTDLNTIHQVATGQPFHGVIKDVIFNDNIIGFEDPVSHRYAKIGRELREMKSYVDAEDDFQEEKITEHWHTMTHTYNVTKAGRCSNMPHETYEPNAMAFGESSHSHISYPIEVAQYRHNFTMRFEVKAHHESGLLAMLRNSKHGNHIAVLLRRGQVVLQHRDRHRNIKEVASSSAGFADERWHIVTVRKNGERISLEVDDVEQGTMEVRRSMPLSTPLFVGGLPMSILSTAGYNSDPSMSSVHGCISKLELNRQIIDMQTSTRVTRYNAGPCPSKTKRGAHFRGDAFATYMKRFEFSDRVRVDMNLKTNAKDAVLLSYTSETEKPTFSLEVFNGQLVAAVDVGSIRMPLTLRVNTTLNCNRDWHPVRASFDHQQVWLQLDDERPVVAKAPDDFVPPADMKLTRGPLYLGGLPYTADRGALLAQKNLVGCISDMFIAGEPVSWGSLREVRNVRHHMCPDF</sequence>
<dbReference type="EMBL" id="MNPL01004172">
    <property type="protein sequence ID" value="OQR76919.1"/>
    <property type="molecule type" value="Genomic_DNA"/>
</dbReference>
<dbReference type="InterPro" id="IPR008211">
    <property type="entry name" value="Laminin_N"/>
</dbReference>
<keyword evidence="21" id="KW-1185">Reference proteome</keyword>
<feature type="disulfide bond" evidence="14">
    <location>
        <begin position="1094"/>
        <end position="1103"/>
    </location>
</feature>
<dbReference type="FunFam" id="2.10.25.10:FF:000130">
    <property type="entry name" value="Laminin subunit beta 1"/>
    <property type="match status" value="1"/>
</dbReference>
<evidence type="ECO:0000256" key="9">
    <source>
        <dbReference type="ARBA" id="ARBA00023157"/>
    </source>
</evidence>
<feature type="disulfide bond" evidence="14">
    <location>
        <begin position="929"/>
        <end position="941"/>
    </location>
</feature>
<evidence type="ECO:0000256" key="15">
    <source>
        <dbReference type="SAM" id="Coils"/>
    </source>
</evidence>
<keyword evidence="6" id="KW-0084">Basement membrane</keyword>
<dbReference type="InterPro" id="IPR013320">
    <property type="entry name" value="ConA-like_dom_sf"/>
</dbReference>
<keyword evidence="9 14" id="KW-1015">Disulfide bond</keyword>
<feature type="domain" description="Laminin G" evidence="16">
    <location>
        <begin position="2460"/>
        <end position="2640"/>
    </location>
</feature>
<dbReference type="InterPro" id="IPR056863">
    <property type="entry name" value="LMN_ATRN_NET-like_EGF"/>
</dbReference>
<feature type="disulfide bond" evidence="14">
    <location>
        <begin position="1573"/>
        <end position="1587"/>
    </location>
</feature>
<feature type="domain" description="Laminin EGF-like" evidence="17">
    <location>
        <begin position="1648"/>
        <end position="1695"/>
    </location>
</feature>
<feature type="domain" description="Laminin EGF-like" evidence="17">
    <location>
        <begin position="469"/>
        <end position="517"/>
    </location>
</feature>
<dbReference type="InterPro" id="IPR050440">
    <property type="entry name" value="Laminin/Netrin_ECM"/>
</dbReference>
<feature type="disulfide bond" evidence="14">
    <location>
        <begin position="1026"/>
        <end position="1043"/>
    </location>
</feature>
<feature type="domain" description="Laminin EGF-like" evidence="17">
    <location>
        <begin position="1213"/>
        <end position="1269"/>
    </location>
</feature>
<dbReference type="FunCoup" id="A0A1V9XTV5">
    <property type="interactions" value="11"/>
</dbReference>
<dbReference type="FunFam" id="2.10.25.10:FF:000105">
    <property type="entry name" value="laminin subunit gamma-1"/>
    <property type="match status" value="1"/>
</dbReference>
<dbReference type="SUPFAM" id="SSF49785">
    <property type="entry name" value="Galactose-binding domain-like"/>
    <property type="match status" value="1"/>
</dbReference>
<dbReference type="CDD" id="cd00110">
    <property type="entry name" value="LamG"/>
    <property type="match status" value="5"/>
</dbReference>
<feature type="disulfide bond" evidence="14">
    <location>
        <begin position="950"/>
        <end position="959"/>
    </location>
</feature>
<dbReference type="InterPro" id="IPR000034">
    <property type="entry name" value="Laminin_IV"/>
</dbReference>
<dbReference type="InterPro" id="IPR008979">
    <property type="entry name" value="Galactose-bd-like_sf"/>
</dbReference>
<keyword evidence="3" id="KW-0272">Extracellular matrix</keyword>
<feature type="disulfide bond" evidence="14">
    <location>
        <begin position="976"/>
        <end position="988"/>
    </location>
</feature>
<evidence type="ECO:0000259" key="17">
    <source>
        <dbReference type="PROSITE" id="PS50027"/>
    </source>
</evidence>
<keyword evidence="10" id="KW-0325">Glycoprotein</keyword>
<feature type="domain" description="Laminin EGF-like" evidence="17">
    <location>
        <begin position="1531"/>
        <end position="1589"/>
    </location>
</feature>
<evidence type="ECO:0000256" key="3">
    <source>
        <dbReference type="ARBA" id="ARBA00022530"/>
    </source>
</evidence>
<feature type="disulfide bond" evidence="13">
    <location>
        <begin position="3034"/>
        <end position="3061"/>
    </location>
</feature>
<dbReference type="PROSITE" id="PS50025">
    <property type="entry name" value="LAM_G_DOMAIN"/>
    <property type="match status" value="5"/>
</dbReference>
<dbReference type="PANTHER" id="PTHR10574:SF406">
    <property type="entry name" value="LAMININ SUBUNIT ALPHA 5"/>
    <property type="match status" value="1"/>
</dbReference>
<dbReference type="Pfam" id="PF00055">
    <property type="entry name" value="Laminin_N"/>
    <property type="match status" value="1"/>
</dbReference>
<feature type="domain" description="Laminin EGF-like" evidence="17">
    <location>
        <begin position="1024"/>
        <end position="1072"/>
    </location>
</feature>
<feature type="disulfide bond" evidence="14">
    <location>
        <begin position="931"/>
        <end position="948"/>
    </location>
</feature>
<evidence type="ECO:0000256" key="11">
    <source>
        <dbReference type="ARBA" id="ARBA00023292"/>
    </source>
</evidence>
<keyword evidence="8 15" id="KW-0175">Coiled coil</keyword>
<feature type="domain" description="Laminin EGF-like" evidence="17">
    <location>
        <begin position="1590"/>
        <end position="1647"/>
    </location>
</feature>
<organism evidence="20 21">
    <name type="scientific">Tropilaelaps mercedesae</name>
    <dbReference type="NCBI Taxonomy" id="418985"/>
    <lineage>
        <taxon>Eukaryota</taxon>
        <taxon>Metazoa</taxon>
        <taxon>Ecdysozoa</taxon>
        <taxon>Arthropoda</taxon>
        <taxon>Chelicerata</taxon>
        <taxon>Arachnida</taxon>
        <taxon>Acari</taxon>
        <taxon>Parasitiformes</taxon>
        <taxon>Mesostigmata</taxon>
        <taxon>Gamasina</taxon>
        <taxon>Dermanyssoidea</taxon>
        <taxon>Laelapidae</taxon>
        <taxon>Tropilaelaps</taxon>
    </lineage>
</organism>
<gene>
    <name evidence="20" type="ORF">BIW11_00520</name>
</gene>
<feature type="disulfide bond" evidence="14">
    <location>
        <begin position="1561"/>
        <end position="1570"/>
    </location>
</feature>
<keyword evidence="5" id="KW-0677">Repeat</keyword>
<proteinExistence type="predicted"/>
<evidence type="ECO:0000256" key="7">
    <source>
        <dbReference type="ARBA" id="ARBA00022889"/>
    </source>
</evidence>
<feature type="domain" description="Laminin N-terminal" evidence="19">
    <location>
        <begin position="44"/>
        <end position="310"/>
    </location>
</feature>
<feature type="disulfide bond" evidence="14">
    <location>
        <begin position="1073"/>
        <end position="1085"/>
    </location>
</feature>
<evidence type="ECO:0000256" key="6">
    <source>
        <dbReference type="ARBA" id="ARBA00022869"/>
    </source>
</evidence>
<feature type="domain" description="Laminin G" evidence="16">
    <location>
        <begin position="2885"/>
        <end position="3061"/>
    </location>
</feature>
<evidence type="ECO:0000256" key="2">
    <source>
        <dbReference type="ARBA" id="ARBA00022525"/>
    </source>
</evidence>
<feature type="domain" description="Laminin EGF-like" evidence="17">
    <location>
        <begin position="929"/>
        <end position="975"/>
    </location>
</feature>
<dbReference type="Gene3D" id="2.10.25.10">
    <property type="entry name" value="Laminin"/>
    <property type="match status" value="15"/>
</dbReference>
<evidence type="ECO:0000259" key="16">
    <source>
        <dbReference type="PROSITE" id="PS50025"/>
    </source>
</evidence>
<feature type="domain" description="Laminin EGF-like" evidence="17">
    <location>
        <begin position="1168"/>
        <end position="1212"/>
    </location>
</feature>
<dbReference type="Pfam" id="PF00052">
    <property type="entry name" value="Laminin_B"/>
    <property type="match status" value="2"/>
</dbReference>
<dbReference type="FunFam" id="2.10.25.10:FF:000033">
    <property type="entry name" value="Laminin subunit alpha 2"/>
    <property type="match status" value="1"/>
</dbReference>
<dbReference type="FunFam" id="2.10.25.10:FF:000106">
    <property type="entry name" value="Heparan sulfate proteoglycan 2"/>
    <property type="match status" value="1"/>
</dbReference>
<reference evidence="20 21" key="1">
    <citation type="journal article" date="2017" name="Gigascience">
        <title>Draft genome of the honey bee ectoparasitic mite, Tropilaelaps mercedesae, is shaped by the parasitic life history.</title>
        <authorList>
            <person name="Dong X."/>
            <person name="Armstrong S.D."/>
            <person name="Xia D."/>
            <person name="Makepeace B.L."/>
            <person name="Darby A.C."/>
            <person name="Kadowaki T."/>
        </authorList>
    </citation>
    <scope>NUCLEOTIDE SEQUENCE [LARGE SCALE GENOMIC DNA]</scope>
    <source>
        <strain evidence="20">Wuxi-XJTLU</strain>
    </source>
</reference>
<dbReference type="PROSITE" id="PS51117">
    <property type="entry name" value="LAMININ_NTER"/>
    <property type="match status" value="1"/>
</dbReference>
<evidence type="ECO:0000313" key="21">
    <source>
        <dbReference type="Proteomes" id="UP000192247"/>
    </source>
</evidence>
<dbReference type="PRINTS" id="PR00011">
    <property type="entry name" value="EGFLAMININ"/>
</dbReference>
<dbReference type="InterPro" id="IPR002049">
    <property type="entry name" value="LE_dom"/>
</dbReference>
<dbReference type="FunFam" id="2.10.25.10:FF:000034">
    <property type="entry name" value="Laminin subunit alpha 3"/>
    <property type="match status" value="1"/>
</dbReference>
<dbReference type="Proteomes" id="UP000192247">
    <property type="component" value="Unassembled WGS sequence"/>
</dbReference>
<evidence type="ECO:0000313" key="20">
    <source>
        <dbReference type="EMBL" id="OQR76919.1"/>
    </source>
</evidence>
<evidence type="ECO:0000256" key="13">
    <source>
        <dbReference type="PROSITE-ProRule" id="PRU00122"/>
    </source>
</evidence>
<dbReference type="PROSITE" id="PS51115">
    <property type="entry name" value="LAMININ_IVA"/>
    <property type="match status" value="2"/>
</dbReference>
<feature type="disulfide bond" evidence="14">
    <location>
        <begin position="788"/>
        <end position="797"/>
    </location>
</feature>
<comment type="caution">
    <text evidence="20">The sequence shown here is derived from an EMBL/GenBank/DDBJ whole genome shotgun (WGS) entry which is preliminary data.</text>
</comment>
<feature type="domain" description="Laminin IV type A" evidence="18">
    <location>
        <begin position="1283"/>
        <end position="1488"/>
    </location>
</feature>
<dbReference type="GO" id="GO:0005604">
    <property type="term" value="C:basement membrane"/>
    <property type="evidence" value="ECO:0007669"/>
    <property type="project" value="UniProtKB-SubCell"/>
</dbReference>
<comment type="caution">
    <text evidence="14">Lacks conserved residue(s) required for the propagation of feature annotation.</text>
</comment>
<keyword evidence="7" id="KW-0130">Cell adhesion</keyword>
<name>A0A1V9XTV5_9ACAR</name>
<feature type="domain" description="Laminin EGF-like" evidence="17">
    <location>
        <begin position="976"/>
        <end position="1023"/>
    </location>
</feature>
<accession>A0A1V9XTV5</accession>
<evidence type="ECO:0000256" key="4">
    <source>
        <dbReference type="ARBA" id="ARBA00022729"/>
    </source>
</evidence>
<feature type="domain" description="Laminin G" evidence="16">
    <location>
        <begin position="2647"/>
        <end position="2873"/>
    </location>
</feature>
<feature type="coiled-coil region" evidence="15">
    <location>
        <begin position="2228"/>
        <end position="2255"/>
    </location>
</feature>
<dbReference type="Gene3D" id="2.60.120.200">
    <property type="match status" value="5"/>
</dbReference>
<feature type="domain" description="Laminin EGF-like" evidence="17">
    <location>
        <begin position="769"/>
        <end position="818"/>
    </location>
</feature>
<feature type="disulfide bond" evidence="14">
    <location>
        <begin position="1188"/>
        <end position="1197"/>
    </location>
</feature>
<dbReference type="SUPFAM" id="SSF57196">
    <property type="entry name" value="EGF/Laminin"/>
    <property type="match status" value="15"/>
</dbReference>
<dbReference type="GO" id="GO:0009888">
    <property type="term" value="P:tissue development"/>
    <property type="evidence" value="ECO:0007669"/>
    <property type="project" value="TreeGrafter"/>
</dbReference>
<dbReference type="SMART" id="SM00281">
    <property type="entry name" value="LamB"/>
    <property type="match status" value="2"/>
</dbReference>
<keyword evidence="11 14" id="KW-0424">Laminin EGF-like domain</keyword>
<evidence type="ECO:0000256" key="8">
    <source>
        <dbReference type="ARBA" id="ARBA00023054"/>
    </source>
</evidence>
<evidence type="ECO:0000256" key="1">
    <source>
        <dbReference type="ARBA" id="ARBA00004302"/>
    </source>
</evidence>
<feature type="domain" description="Laminin IV type A" evidence="18">
    <location>
        <begin position="539"/>
        <end position="735"/>
    </location>
</feature>
<dbReference type="SMART" id="SM00136">
    <property type="entry name" value="LamNT"/>
    <property type="match status" value="1"/>
</dbReference>
<feature type="disulfide bond" evidence="14">
    <location>
        <begin position="1618"/>
        <end position="1627"/>
    </location>
</feature>
<dbReference type="OrthoDB" id="8545473at2759"/>
<keyword evidence="4" id="KW-0732">Signal</keyword>